<dbReference type="AlphaFoldDB" id="A0A931NHQ8"/>
<gene>
    <name evidence="2" type="ORF">I7X39_10405</name>
</gene>
<proteinExistence type="predicted"/>
<feature type="compositionally biased region" description="Gly residues" evidence="1">
    <location>
        <begin position="124"/>
        <end position="133"/>
    </location>
</feature>
<dbReference type="RefSeq" id="WP_198111084.1">
    <property type="nucleotide sequence ID" value="NZ_JAEDAK010000006.1"/>
</dbReference>
<comment type="caution">
    <text evidence="2">The sequence shown here is derived from an EMBL/GenBank/DDBJ whole genome shotgun (WGS) entry which is preliminary data.</text>
</comment>
<feature type="compositionally biased region" description="Basic and acidic residues" evidence="1">
    <location>
        <begin position="384"/>
        <end position="401"/>
    </location>
</feature>
<protein>
    <submittedName>
        <fullName evidence="2">Uncharacterized protein</fullName>
    </submittedName>
</protein>
<accession>A0A931NHQ8</accession>
<organism evidence="2 3">
    <name type="scientific">Inhella proteolytica</name>
    <dbReference type="NCBI Taxonomy" id="2795029"/>
    <lineage>
        <taxon>Bacteria</taxon>
        <taxon>Pseudomonadati</taxon>
        <taxon>Pseudomonadota</taxon>
        <taxon>Betaproteobacteria</taxon>
        <taxon>Burkholderiales</taxon>
        <taxon>Sphaerotilaceae</taxon>
        <taxon>Inhella</taxon>
    </lineage>
</organism>
<name>A0A931NHQ8_9BURK</name>
<keyword evidence="3" id="KW-1185">Reference proteome</keyword>
<evidence type="ECO:0000313" key="2">
    <source>
        <dbReference type="EMBL" id="MBH9577309.1"/>
    </source>
</evidence>
<feature type="region of interest" description="Disordered" evidence="1">
    <location>
        <begin position="112"/>
        <end position="137"/>
    </location>
</feature>
<dbReference type="EMBL" id="JAEDAK010000006">
    <property type="protein sequence ID" value="MBH9577309.1"/>
    <property type="molecule type" value="Genomic_DNA"/>
</dbReference>
<feature type="region of interest" description="Disordered" evidence="1">
    <location>
        <begin position="376"/>
        <end position="401"/>
    </location>
</feature>
<dbReference type="Proteomes" id="UP000613266">
    <property type="component" value="Unassembled WGS sequence"/>
</dbReference>
<feature type="compositionally biased region" description="Basic and acidic residues" evidence="1">
    <location>
        <begin position="112"/>
        <end position="122"/>
    </location>
</feature>
<evidence type="ECO:0000313" key="3">
    <source>
        <dbReference type="Proteomes" id="UP000613266"/>
    </source>
</evidence>
<evidence type="ECO:0000256" key="1">
    <source>
        <dbReference type="SAM" id="MobiDB-lite"/>
    </source>
</evidence>
<reference evidence="2" key="1">
    <citation type="submission" date="2020-12" db="EMBL/GenBank/DDBJ databases">
        <title>The genome sequence of Inhella sp. 1Y17.</title>
        <authorList>
            <person name="Liu Y."/>
        </authorList>
    </citation>
    <scope>NUCLEOTIDE SEQUENCE</scope>
    <source>
        <strain evidence="2">1Y17</strain>
    </source>
</reference>
<sequence length="401" mass="44172">MSITTPLLISLLAQGAPAAAEPPRWDELNRQIEARVSADIARAEQHMKLAMERVREVELQRLPADLFAGFELGRERVVKGAPYCADAVHETIQPLADGNRIVRKQSTRLCRDGEGRTRREVQRGQGGHGAQGDGEGDKLIYFRDPVAKEAWVYNPESKAVRRLLGGGGMAWADFDHEAWQRWGREFSQRMREHFKDLPRPPLPPAAPQAPEAAIAPKAPLAPKAPDATKPEPAVVVETDVVVKGAEGEPRRQRDVRVIRLSDLPAGVHMAPLPPMPPMPPMPALAGPGWSWGQFAPRGEAVVTPLPAKEIEGVKVTGERSTWTIEAGKLGNEKPIVISREIWTSPELSLTVYSRDFDPRSGEVVYRLQNIKRGEPDGALMKLPADAKKPERASRAPERKSS</sequence>